<evidence type="ECO:0000313" key="2">
    <source>
        <dbReference type="EMBL" id="SMQ63696.1"/>
    </source>
</evidence>
<gene>
    <name evidence="2" type="ORF">SAMN06297468_0891</name>
</gene>
<name>A0A1Y6EMT3_9SPHN</name>
<dbReference type="OrthoDB" id="7432584at2"/>
<dbReference type="InterPro" id="IPR032710">
    <property type="entry name" value="NTF2-like_dom_sf"/>
</dbReference>
<protein>
    <submittedName>
        <fullName evidence="2">Ketosteroid isomerase homolog</fullName>
    </submittedName>
</protein>
<dbReference type="CDD" id="cd00531">
    <property type="entry name" value="NTF2_like"/>
    <property type="match status" value="1"/>
</dbReference>
<dbReference type="AlphaFoldDB" id="A0A1Y6EMT3"/>
<proteinExistence type="predicted"/>
<dbReference type="Gene3D" id="3.10.450.50">
    <property type="match status" value="1"/>
</dbReference>
<sequence length="148" mass="17018">MPQMPEDVRTAIERLMIDYCYNVDALEDMDRFLSIFTEDAVTDMTAIGLPLMKDRGELKAFFEGVFETMSHHFHFISNFRPESWDGEVGIMQAYVIGMGHSKDGNTVAVQVRYRMECIETADGWKCRHYTITPMMPLPGSLDEIHGDR</sequence>
<accession>A0A1Y6EMT3</accession>
<evidence type="ECO:0000313" key="3">
    <source>
        <dbReference type="Proteomes" id="UP000194420"/>
    </source>
</evidence>
<keyword evidence="2" id="KW-0413">Isomerase</keyword>
<evidence type="ECO:0000259" key="1">
    <source>
        <dbReference type="Pfam" id="PF13577"/>
    </source>
</evidence>
<dbReference type="Pfam" id="PF13577">
    <property type="entry name" value="SnoaL_4"/>
    <property type="match status" value="1"/>
</dbReference>
<reference evidence="3" key="1">
    <citation type="submission" date="2017-04" db="EMBL/GenBank/DDBJ databases">
        <authorList>
            <person name="Varghese N."/>
            <person name="Submissions S."/>
        </authorList>
    </citation>
    <scope>NUCLEOTIDE SEQUENCE [LARGE SCALE GENOMIC DNA]</scope>
</reference>
<dbReference type="Proteomes" id="UP000194420">
    <property type="component" value="Unassembled WGS sequence"/>
</dbReference>
<organism evidence="2 3">
    <name type="scientific">Altererythrobacter xiamenensis</name>
    <dbReference type="NCBI Taxonomy" id="1316679"/>
    <lineage>
        <taxon>Bacteria</taxon>
        <taxon>Pseudomonadati</taxon>
        <taxon>Pseudomonadota</taxon>
        <taxon>Alphaproteobacteria</taxon>
        <taxon>Sphingomonadales</taxon>
        <taxon>Erythrobacteraceae</taxon>
        <taxon>Altererythrobacter</taxon>
    </lineage>
</organism>
<dbReference type="GO" id="GO:0016853">
    <property type="term" value="F:isomerase activity"/>
    <property type="evidence" value="ECO:0007669"/>
    <property type="project" value="UniProtKB-KW"/>
</dbReference>
<dbReference type="InterPro" id="IPR037401">
    <property type="entry name" value="SnoaL-like"/>
</dbReference>
<dbReference type="SUPFAM" id="SSF54427">
    <property type="entry name" value="NTF2-like"/>
    <property type="match status" value="1"/>
</dbReference>
<keyword evidence="3" id="KW-1185">Reference proteome</keyword>
<dbReference type="EMBL" id="FXWG01000001">
    <property type="protein sequence ID" value="SMQ63696.1"/>
    <property type="molecule type" value="Genomic_DNA"/>
</dbReference>
<feature type="domain" description="SnoaL-like" evidence="1">
    <location>
        <begin position="9"/>
        <end position="129"/>
    </location>
</feature>